<name>A0ABQ2VUT6_9ACTN</name>
<organism evidence="3 4">
    <name type="scientific">Streptomyces gelaticus</name>
    <dbReference type="NCBI Taxonomy" id="285446"/>
    <lineage>
        <taxon>Bacteria</taxon>
        <taxon>Bacillati</taxon>
        <taxon>Actinomycetota</taxon>
        <taxon>Actinomycetes</taxon>
        <taxon>Kitasatosporales</taxon>
        <taxon>Streptomycetaceae</taxon>
        <taxon>Streptomyces</taxon>
    </lineage>
</organism>
<feature type="region of interest" description="Disordered" evidence="1">
    <location>
        <begin position="101"/>
        <end position="120"/>
    </location>
</feature>
<feature type="transmembrane region" description="Helical" evidence="2">
    <location>
        <begin position="71"/>
        <end position="90"/>
    </location>
</feature>
<comment type="caution">
    <text evidence="3">The sequence shown here is derived from an EMBL/GenBank/DDBJ whole genome shotgun (WGS) entry which is preliminary data.</text>
</comment>
<accession>A0ABQ2VUT6</accession>
<sequence length="134" mass="14679">MDRQPLVAAVESEDLAQHAQFEGVDLVEQQSGDIFQHGASVAVIRCSMTVLPLPRSVRTDESRAMNTFRNVLGIAALIALVLLPTLAGLARERRIDRELRAAERARSDGPPQTADAARPVTAARRPCLRSWARI</sequence>
<protein>
    <submittedName>
        <fullName evidence="3">Uncharacterized protein</fullName>
    </submittedName>
</protein>
<evidence type="ECO:0000256" key="2">
    <source>
        <dbReference type="SAM" id="Phobius"/>
    </source>
</evidence>
<evidence type="ECO:0000256" key="1">
    <source>
        <dbReference type="SAM" id="MobiDB-lite"/>
    </source>
</evidence>
<dbReference type="Proteomes" id="UP000660675">
    <property type="component" value="Unassembled WGS sequence"/>
</dbReference>
<evidence type="ECO:0000313" key="3">
    <source>
        <dbReference type="EMBL" id="GGV79140.1"/>
    </source>
</evidence>
<reference evidence="4" key="1">
    <citation type="journal article" date="2019" name="Int. J. Syst. Evol. Microbiol.">
        <title>The Global Catalogue of Microorganisms (GCM) 10K type strain sequencing project: providing services to taxonomists for standard genome sequencing and annotation.</title>
        <authorList>
            <consortium name="The Broad Institute Genomics Platform"/>
            <consortium name="The Broad Institute Genome Sequencing Center for Infectious Disease"/>
            <person name="Wu L."/>
            <person name="Ma J."/>
        </authorList>
    </citation>
    <scope>NUCLEOTIDE SEQUENCE [LARGE SCALE GENOMIC DNA]</scope>
    <source>
        <strain evidence="4">JCM 4376</strain>
    </source>
</reference>
<keyword evidence="4" id="KW-1185">Reference proteome</keyword>
<keyword evidence="2" id="KW-0472">Membrane</keyword>
<keyword evidence="2" id="KW-1133">Transmembrane helix</keyword>
<gene>
    <name evidence="3" type="ORF">GCM10015535_15210</name>
</gene>
<keyword evidence="2" id="KW-0812">Transmembrane</keyword>
<evidence type="ECO:0000313" key="4">
    <source>
        <dbReference type="Proteomes" id="UP000660675"/>
    </source>
</evidence>
<proteinExistence type="predicted"/>
<dbReference type="EMBL" id="BMTF01000004">
    <property type="protein sequence ID" value="GGV79140.1"/>
    <property type="molecule type" value="Genomic_DNA"/>
</dbReference>